<feature type="active site" description="Proton acceptor" evidence="4">
    <location>
        <position position="269"/>
    </location>
</feature>
<dbReference type="Gramene" id="TraesROB_scaffold_036736_01G000100.1">
    <property type="protein sequence ID" value="TraesROB_scaffold_036736_01G000100.1"/>
    <property type="gene ID" value="TraesROB_scaffold_036736_01G000100"/>
</dbReference>
<dbReference type="STRING" id="4565.A0A3B5ZMA8"/>
<dbReference type="Gramene" id="TraesLDM1D03G00409330.1">
    <property type="protein sequence ID" value="TraesLDM1D03G00409330.1"/>
    <property type="gene ID" value="TraesLDM1D03G00409330"/>
</dbReference>
<dbReference type="Gene3D" id="1.10.10.10">
    <property type="entry name" value="Winged helix-like DNA-binding domain superfamily/Winged helix DNA-binding domain"/>
    <property type="match status" value="1"/>
</dbReference>
<dbReference type="Gene3D" id="3.40.50.150">
    <property type="entry name" value="Vaccinia Virus protein VP39"/>
    <property type="match status" value="1"/>
</dbReference>
<evidence type="ECO:0000313" key="7">
    <source>
        <dbReference type="EnsemblPlants" id="TraesCS1D02G009700.1"/>
    </source>
</evidence>
<dbReference type="GeneID" id="123162129"/>
<evidence type="ECO:0000256" key="2">
    <source>
        <dbReference type="ARBA" id="ARBA00022679"/>
    </source>
</evidence>
<dbReference type="Gramene" id="TraesMAC1D03G00407780.1">
    <property type="protein sequence ID" value="TraesMAC1D03G00407780.1"/>
    <property type="gene ID" value="TraesMAC1D03G00407780"/>
</dbReference>
<dbReference type="Gramene" id="TraesKAR1D01G0004770.1">
    <property type="protein sequence ID" value="cds.TraesKAR1D01G0004770.1"/>
    <property type="gene ID" value="TraesKAR1D01G0004770"/>
</dbReference>
<dbReference type="RefSeq" id="XP_044435863.1">
    <property type="nucleotide sequence ID" value="XM_044579928.1"/>
</dbReference>
<dbReference type="PROSITE" id="PS51683">
    <property type="entry name" value="SAM_OMT_II"/>
    <property type="match status" value="1"/>
</dbReference>
<dbReference type="InterPro" id="IPR016461">
    <property type="entry name" value="COMT-like"/>
</dbReference>
<evidence type="ECO:0008006" key="9">
    <source>
        <dbReference type="Google" id="ProtNLM"/>
    </source>
</evidence>
<dbReference type="Gramene" id="TraesCS1D02G009700.1">
    <property type="protein sequence ID" value="TraesCS1D02G009700.1"/>
    <property type="gene ID" value="TraesCS1D02G009700"/>
</dbReference>
<protein>
    <recommendedName>
        <fullName evidence="9">O-methyltransferase domain-containing protein</fullName>
    </recommendedName>
</protein>
<evidence type="ECO:0000256" key="3">
    <source>
        <dbReference type="ARBA" id="ARBA00022691"/>
    </source>
</evidence>
<dbReference type="Proteomes" id="UP000019116">
    <property type="component" value="Chromosome 1D"/>
</dbReference>
<dbReference type="AlphaFoldDB" id="A0A3B5ZMA8"/>
<dbReference type="Pfam" id="PF08100">
    <property type="entry name" value="Dimerisation"/>
    <property type="match status" value="1"/>
</dbReference>
<keyword evidence="3" id="KW-0949">S-adenosyl-L-methionine</keyword>
<dbReference type="GO" id="GO:0046983">
    <property type="term" value="F:protein dimerization activity"/>
    <property type="evidence" value="ECO:0007669"/>
    <property type="project" value="InterPro"/>
</dbReference>
<dbReference type="InterPro" id="IPR036390">
    <property type="entry name" value="WH_DNA-bd_sf"/>
</dbReference>
<dbReference type="Gramene" id="TraesLAC1D03G00410130.1">
    <property type="protein sequence ID" value="TraesLAC1D03G00410130.1"/>
    <property type="gene ID" value="TraesLAC1D03G00410130"/>
</dbReference>
<evidence type="ECO:0000259" key="6">
    <source>
        <dbReference type="Pfam" id="PF08100"/>
    </source>
</evidence>
<organism evidence="7">
    <name type="scientific">Triticum aestivum</name>
    <name type="common">Wheat</name>
    <dbReference type="NCBI Taxonomy" id="4565"/>
    <lineage>
        <taxon>Eukaryota</taxon>
        <taxon>Viridiplantae</taxon>
        <taxon>Streptophyta</taxon>
        <taxon>Embryophyta</taxon>
        <taxon>Tracheophyta</taxon>
        <taxon>Spermatophyta</taxon>
        <taxon>Magnoliopsida</taxon>
        <taxon>Liliopsida</taxon>
        <taxon>Poales</taxon>
        <taxon>Poaceae</taxon>
        <taxon>BOP clade</taxon>
        <taxon>Pooideae</taxon>
        <taxon>Triticodae</taxon>
        <taxon>Triticeae</taxon>
        <taxon>Triticinae</taxon>
        <taxon>Triticum</taxon>
    </lineage>
</organism>
<dbReference type="SUPFAM" id="SSF53335">
    <property type="entry name" value="S-adenosyl-L-methionine-dependent methyltransferases"/>
    <property type="match status" value="1"/>
</dbReference>
<dbReference type="InterPro" id="IPR012967">
    <property type="entry name" value="COMT_dimerisation"/>
</dbReference>
<dbReference type="Gramene" id="TraesSYM1D03G00414340.1">
    <property type="protein sequence ID" value="TraesSYM1D03G00414340.1"/>
    <property type="gene ID" value="TraesSYM1D03G00414340"/>
</dbReference>
<dbReference type="GO" id="GO:0008171">
    <property type="term" value="F:O-methyltransferase activity"/>
    <property type="evidence" value="ECO:0000318"/>
    <property type="project" value="GO_Central"/>
</dbReference>
<dbReference type="InterPro" id="IPR001077">
    <property type="entry name" value="COMT_C"/>
</dbReference>
<dbReference type="Gramene" id="TraesCS1D03G0021200.1">
    <property type="protein sequence ID" value="TraesCS1D03G0021200.1.CDS"/>
    <property type="gene ID" value="TraesCS1D03G0021200"/>
</dbReference>
<keyword evidence="2" id="KW-0808">Transferase</keyword>
<dbReference type="Gramene" id="TraesSTA1D03G00407310.1">
    <property type="protein sequence ID" value="TraesSTA1D03G00407310.1"/>
    <property type="gene ID" value="TraesSTA1D03G00407310"/>
</dbReference>
<gene>
    <name evidence="7" type="primary">LOC123162129</name>
</gene>
<evidence type="ECO:0000256" key="1">
    <source>
        <dbReference type="ARBA" id="ARBA00022603"/>
    </source>
</evidence>
<accession>A0A3B5ZMA8</accession>
<dbReference type="Pfam" id="PF00891">
    <property type="entry name" value="Methyltransf_2"/>
    <property type="match status" value="1"/>
</dbReference>
<dbReference type="FunFam" id="1.10.10.10:FF:000213">
    <property type="entry name" value="Coniferyl alcohol 9-O-methyltransferase"/>
    <property type="match status" value="1"/>
</dbReference>
<sequence>MEPPVRAEDEAMSTEELLQAQTDLYHHSLAYIKSMALGAATELSVADAIHGRGGAITLSDLAAATGVHPTKVQHFGRLMRALTVTGVFTSEEKEGGGGALYKLTRISRLLLGVGKRRLSPMVRMLVSEVSFTTPMSICEWITTETPARAMFEAHFGSTQNGLWEKDDAYGAPFYSAMAADSRLVMEVLLRECSSVFEAVAGSLVDVGGGSGGVVAAAIATAFPHIKCSVLDLPNVVAAADDTTNVQFVSGDMFDYIPPADAVLLKWILHDWEDQDCVKILRKCREAIRTRGAGGKVIIIDFVVGAGSCKETETQVLFDLYMMMENGAERDEQEWSKIFFEAGFSDYKIMPVLGARSLIQVFP</sequence>
<dbReference type="Gramene" id="TraesPARA_EIv1.0_0227090.1">
    <property type="protein sequence ID" value="TraesPARA_EIv1.0_0227090.1.CDS"/>
    <property type="gene ID" value="TraesPARA_EIv1.0_0227090"/>
</dbReference>
<dbReference type="OrthoDB" id="2410195at2759"/>
<reference evidence="7" key="1">
    <citation type="submission" date="2018-08" db="EMBL/GenBank/DDBJ databases">
        <authorList>
            <person name="Rossello M."/>
        </authorList>
    </citation>
    <scope>NUCLEOTIDE SEQUENCE [LARGE SCALE GENOMIC DNA]</scope>
    <source>
        <strain evidence="7">cv. Chinese Spring</strain>
    </source>
</reference>
<evidence type="ECO:0000259" key="5">
    <source>
        <dbReference type="Pfam" id="PF00891"/>
    </source>
</evidence>
<dbReference type="InterPro" id="IPR029063">
    <property type="entry name" value="SAM-dependent_MTases_sf"/>
</dbReference>
<evidence type="ECO:0000256" key="4">
    <source>
        <dbReference type="PIRSR" id="PIRSR005739-1"/>
    </source>
</evidence>
<proteinExistence type="predicted"/>
<keyword evidence="8" id="KW-1185">Reference proteome</keyword>
<dbReference type="Gramene" id="TraesWEE_scaffold_070692_01G000100.1">
    <property type="protein sequence ID" value="TraesWEE_scaffold_070692_01G000100.1"/>
    <property type="gene ID" value="TraesWEE_scaffold_070692_01G000100"/>
</dbReference>
<keyword evidence="1" id="KW-0489">Methyltransferase</keyword>
<feature type="domain" description="O-methyltransferase dimerisation" evidence="6">
    <location>
        <begin position="26"/>
        <end position="111"/>
    </location>
</feature>
<dbReference type="PIRSF" id="PIRSF005739">
    <property type="entry name" value="O-mtase"/>
    <property type="match status" value="1"/>
</dbReference>
<dbReference type="FunFam" id="3.40.50.150:FF:000057">
    <property type="entry name" value="O-methyltransferase ZRP4"/>
    <property type="match status" value="1"/>
</dbReference>
<dbReference type="Gramene" id="TraesARI1D03G00413230.1">
    <property type="protein sequence ID" value="TraesARI1D03G00413230.1"/>
    <property type="gene ID" value="TraesARI1D03G00413230"/>
</dbReference>
<feature type="domain" description="O-methyltransferase C-terminal" evidence="5">
    <location>
        <begin position="139"/>
        <end position="344"/>
    </location>
</feature>
<dbReference type="PANTHER" id="PTHR11746">
    <property type="entry name" value="O-METHYLTRANSFERASE"/>
    <property type="match status" value="1"/>
</dbReference>
<dbReference type="SMR" id="A0A3B5ZMA8"/>
<dbReference type="GO" id="GO:0008757">
    <property type="term" value="F:S-adenosylmethionine-dependent methyltransferase activity"/>
    <property type="evidence" value="ECO:0000318"/>
    <property type="project" value="GO_Central"/>
</dbReference>
<reference evidence="7" key="2">
    <citation type="submission" date="2018-10" db="UniProtKB">
        <authorList>
            <consortium name="EnsemblPlants"/>
        </authorList>
    </citation>
    <scope>IDENTIFICATION</scope>
</reference>
<evidence type="ECO:0000313" key="8">
    <source>
        <dbReference type="Proteomes" id="UP000019116"/>
    </source>
</evidence>
<name>A0A3B5ZMA8_WHEAT</name>
<dbReference type="Gramene" id="TraesRN1D0100012600.1">
    <property type="protein sequence ID" value="TraesRN1D0100012600.1"/>
    <property type="gene ID" value="TraesRN1D0100012600"/>
</dbReference>
<dbReference type="OMA" id="INGMERN"/>
<dbReference type="GO" id="GO:0032259">
    <property type="term" value="P:methylation"/>
    <property type="evidence" value="ECO:0000318"/>
    <property type="project" value="GO_Central"/>
</dbReference>
<dbReference type="InterPro" id="IPR036388">
    <property type="entry name" value="WH-like_DNA-bd_sf"/>
</dbReference>
<dbReference type="EnsemblPlants" id="TraesCS1D02G009700.1">
    <property type="protein sequence ID" value="TraesCS1D02G009700.1"/>
    <property type="gene ID" value="TraesCS1D02G009700"/>
</dbReference>
<dbReference type="SUPFAM" id="SSF46785">
    <property type="entry name" value="Winged helix' DNA-binding domain"/>
    <property type="match status" value="1"/>
</dbReference>
<dbReference type="Gramene" id="TraesNOR1D03G00413920.1">
    <property type="protein sequence ID" value="TraesNOR1D03G00413920.1"/>
    <property type="gene ID" value="TraesNOR1D03G00413920"/>
</dbReference>